<proteinExistence type="predicted"/>
<feature type="compositionally biased region" description="Basic and acidic residues" evidence="1">
    <location>
        <begin position="200"/>
        <end position="218"/>
    </location>
</feature>
<reference evidence="2" key="1">
    <citation type="submission" date="2016-07" db="EMBL/GenBank/DDBJ databases">
        <authorList>
            <person name="Bretaudeau A."/>
        </authorList>
    </citation>
    <scope>NUCLEOTIDE SEQUENCE</scope>
    <source>
        <strain evidence="2">Rice</strain>
        <tissue evidence="2">Whole body</tissue>
    </source>
</reference>
<accession>A0A2H1VVA2</accession>
<gene>
    <name evidence="2" type="ORF">SFRICE_031219</name>
</gene>
<protein>
    <submittedName>
        <fullName evidence="2">SFRICE_031219</fullName>
    </submittedName>
</protein>
<organism evidence="2">
    <name type="scientific">Spodoptera frugiperda</name>
    <name type="common">Fall armyworm</name>
    <dbReference type="NCBI Taxonomy" id="7108"/>
    <lineage>
        <taxon>Eukaryota</taxon>
        <taxon>Metazoa</taxon>
        <taxon>Ecdysozoa</taxon>
        <taxon>Arthropoda</taxon>
        <taxon>Hexapoda</taxon>
        <taxon>Insecta</taxon>
        <taxon>Pterygota</taxon>
        <taxon>Neoptera</taxon>
        <taxon>Endopterygota</taxon>
        <taxon>Lepidoptera</taxon>
        <taxon>Glossata</taxon>
        <taxon>Ditrysia</taxon>
        <taxon>Noctuoidea</taxon>
        <taxon>Noctuidae</taxon>
        <taxon>Amphipyrinae</taxon>
        <taxon>Spodoptera</taxon>
    </lineage>
</organism>
<feature type="region of interest" description="Disordered" evidence="1">
    <location>
        <begin position="200"/>
        <end position="236"/>
    </location>
</feature>
<evidence type="ECO:0000256" key="1">
    <source>
        <dbReference type="SAM" id="MobiDB-lite"/>
    </source>
</evidence>
<evidence type="ECO:0000313" key="2">
    <source>
        <dbReference type="EMBL" id="SOQ44402.1"/>
    </source>
</evidence>
<dbReference type="EMBL" id="ODYU01004482">
    <property type="protein sequence ID" value="SOQ44402.1"/>
    <property type="molecule type" value="Genomic_DNA"/>
</dbReference>
<dbReference type="AlphaFoldDB" id="A0A2H1VVA2"/>
<sequence>MNPLELILARNFNLWNYACAIPNEETAVAAAKAWLLIPTRTPRCPTCRGPMSREAKDSYKLKYRLRCWRRDKVSQAAKDVGVTKKTAIQAYHYLREVCEVVEAHDREMLESTRGAGGTVDIPVDASLGVPAPGGNAKVKILTNTLERQWLELKRHCPTCRSQRRLKWYMGEYMEKRNQNQKLSVSRPKLLQEHKDLARMRLKSEEERRRAKRDNDSLDRLVVQGKVEGSRPRGRSPMRWTDQVKAMVGDPVHECTRLTTNRERWRDIVRRATSATQPTDTTC</sequence>
<name>A0A2H1VVA2_SPOFR</name>